<evidence type="ECO:0000313" key="1">
    <source>
        <dbReference type="EMBL" id="TFK75254.1"/>
    </source>
</evidence>
<reference evidence="1 2" key="1">
    <citation type="journal article" date="2019" name="Nat. Ecol. Evol.">
        <title>Megaphylogeny resolves global patterns of mushroom evolution.</title>
        <authorList>
            <person name="Varga T."/>
            <person name="Krizsan K."/>
            <person name="Foldi C."/>
            <person name="Dima B."/>
            <person name="Sanchez-Garcia M."/>
            <person name="Sanchez-Ramirez S."/>
            <person name="Szollosi G.J."/>
            <person name="Szarkandi J.G."/>
            <person name="Papp V."/>
            <person name="Albert L."/>
            <person name="Andreopoulos W."/>
            <person name="Angelini C."/>
            <person name="Antonin V."/>
            <person name="Barry K.W."/>
            <person name="Bougher N.L."/>
            <person name="Buchanan P."/>
            <person name="Buyck B."/>
            <person name="Bense V."/>
            <person name="Catcheside P."/>
            <person name="Chovatia M."/>
            <person name="Cooper J."/>
            <person name="Damon W."/>
            <person name="Desjardin D."/>
            <person name="Finy P."/>
            <person name="Geml J."/>
            <person name="Haridas S."/>
            <person name="Hughes K."/>
            <person name="Justo A."/>
            <person name="Karasinski D."/>
            <person name="Kautmanova I."/>
            <person name="Kiss B."/>
            <person name="Kocsube S."/>
            <person name="Kotiranta H."/>
            <person name="LaButti K.M."/>
            <person name="Lechner B.E."/>
            <person name="Liimatainen K."/>
            <person name="Lipzen A."/>
            <person name="Lukacs Z."/>
            <person name="Mihaltcheva S."/>
            <person name="Morgado L.N."/>
            <person name="Niskanen T."/>
            <person name="Noordeloos M.E."/>
            <person name="Ohm R.A."/>
            <person name="Ortiz-Santana B."/>
            <person name="Ovrebo C."/>
            <person name="Racz N."/>
            <person name="Riley R."/>
            <person name="Savchenko A."/>
            <person name="Shiryaev A."/>
            <person name="Soop K."/>
            <person name="Spirin V."/>
            <person name="Szebenyi C."/>
            <person name="Tomsovsky M."/>
            <person name="Tulloss R.E."/>
            <person name="Uehling J."/>
            <person name="Grigoriev I.V."/>
            <person name="Vagvolgyi C."/>
            <person name="Papp T."/>
            <person name="Martin F.M."/>
            <person name="Miettinen O."/>
            <person name="Hibbett D.S."/>
            <person name="Nagy L.G."/>
        </authorList>
    </citation>
    <scope>NUCLEOTIDE SEQUENCE [LARGE SCALE GENOMIC DNA]</scope>
    <source>
        <strain evidence="1 2">NL-1719</strain>
    </source>
</reference>
<proteinExistence type="predicted"/>
<organism evidence="1 2">
    <name type="scientific">Pluteus cervinus</name>
    <dbReference type="NCBI Taxonomy" id="181527"/>
    <lineage>
        <taxon>Eukaryota</taxon>
        <taxon>Fungi</taxon>
        <taxon>Dikarya</taxon>
        <taxon>Basidiomycota</taxon>
        <taxon>Agaricomycotina</taxon>
        <taxon>Agaricomycetes</taxon>
        <taxon>Agaricomycetidae</taxon>
        <taxon>Agaricales</taxon>
        <taxon>Pluteineae</taxon>
        <taxon>Pluteaceae</taxon>
        <taxon>Pluteus</taxon>
    </lineage>
</organism>
<gene>
    <name evidence="1" type="ORF">BDN72DRAFT_810719</name>
</gene>
<protein>
    <submittedName>
        <fullName evidence="1">UV excision repair protein Rad23</fullName>
    </submittedName>
</protein>
<sequence length="364" mass="38357">MKITVKTTQQKIFQLDAEPSDTVGALKLKIQETQGHSAHTQKIIYAGKILTDDKTVESCGIKEKDFLVLMVAKPKPSATLAAVPSGPSALPPPTTPVSVPPEPAAPAAPSTATPDEPAAQPATSTTESGSFLSGAALETTISGIMEMGFERDQVLRALRASFNNPDRAVEYLMTGIPTHLDAEVSNAPGPRPQPPQRAPQAAASLPSSAPAPPAPQAQPQNLFQLAQQQQQSGGGANPTGANPQIDLAALQNSPQMQALREQLAQNPALIQPILQQLAMQNPAIAQALAQNPEAFLQLLGIDEGDDEEGAVPPGAQVIRVTEEEQAAITRLEALGFPRQAVIQAYFACDKNEELAANFLFESED</sequence>
<accession>A0ACD3BC96</accession>
<name>A0ACD3BC96_9AGAR</name>
<evidence type="ECO:0000313" key="2">
    <source>
        <dbReference type="Proteomes" id="UP000308600"/>
    </source>
</evidence>
<dbReference type="EMBL" id="ML208263">
    <property type="protein sequence ID" value="TFK75254.1"/>
    <property type="molecule type" value="Genomic_DNA"/>
</dbReference>
<keyword evidence="2" id="KW-1185">Reference proteome</keyword>
<dbReference type="Proteomes" id="UP000308600">
    <property type="component" value="Unassembled WGS sequence"/>
</dbReference>